<dbReference type="Gene3D" id="3.40.50.360">
    <property type="match status" value="1"/>
</dbReference>
<dbReference type="RefSeq" id="WP_209456968.1">
    <property type="nucleotide sequence ID" value="NZ_BAAACS010000011.1"/>
</dbReference>
<dbReference type="PANTHER" id="PTHR39201">
    <property type="entry name" value="EXPORTED PROTEIN-RELATED"/>
    <property type="match status" value="1"/>
</dbReference>
<dbReference type="SUPFAM" id="SSF52218">
    <property type="entry name" value="Flavoproteins"/>
    <property type="match status" value="1"/>
</dbReference>
<dbReference type="PROSITE" id="PS50902">
    <property type="entry name" value="FLAVODOXIN_LIKE"/>
    <property type="match status" value="1"/>
</dbReference>
<comment type="caution">
    <text evidence="2">The sequence shown here is derived from an EMBL/GenBank/DDBJ whole genome shotgun (WGS) entry which is preliminary data.</text>
</comment>
<feature type="domain" description="Flavodoxin-like" evidence="1">
    <location>
        <begin position="3"/>
        <end position="159"/>
    </location>
</feature>
<reference evidence="2 3" key="1">
    <citation type="submission" date="2021-03" db="EMBL/GenBank/DDBJ databases">
        <title>Genomic Encyclopedia of Type Strains, Phase IV (KMG-IV): sequencing the most valuable type-strain genomes for metagenomic binning, comparative biology and taxonomic classification.</title>
        <authorList>
            <person name="Goeker M."/>
        </authorList>
    </citation>
    <scope>NUCLEOTIDE SEQUENCE [LARGE SCALE GENOMIC DNA]</scope>
    <source>
        <strain evidence="2 3">DSM 1289</strain>
    </source>
</reference>
<evidence type="ECO:0000313" key="2">
    <source>
        <dbReference type="EMBL" id="MBP1855549.1"/>
    </source>
</evidence>
<evidence type="ECO:0000259" key="1">
    <source>
        <dbReference type="PROSITE" id="PS50902"/>
    </source>
</evidence>
<protein>
    <submittedName>
        <fullName evidence="2">Flavodoxin</fullName>
    </submittedName>
</protein>
<dbReference type="Pfam" id="PF12682">
    <property type="entry name" value="Flavodoxin_4"/>
    <property type="match status" value="1"/>
</dbReference>
<gene>
    <name evidence="2" type="ORF">J2Z43_001944</name>
</gene>
<keyword evidence="3" id="KW-1185">Reference proteome</keyword>
<dbReference type="Proteomes" id="UP000767291">
    <property type="component" value="Unassembled WGS sequence"/>
</dbReference>
<dbReference type="PANTHER" id="PTHR39201:SF1">
    <property type="entry name" value="FLAVODOXIN-LIKE DOMAIN-CONTAINING PROTEIN"/>
    <property type="match status" value="1"/>
</dbReference>
<dbReference type="InterPro" id="IPR008254">
    <property type="entry name" value="Flavodoxin/NO_synth"/>
</dbReference>
<evidence type="ECO:0000313" key="3">
    <source>
        <dbReference type="Proteomes" id="UP000767291"/>
    </source>
</evidence>
<sequence length="165" mass="18379">MKSLVVYYSLGGNTQLIASIISQKIDVDILEIRPEKEIPKKGFMKFFLGGKSVMLNENPKLLNEKIDLDEYDTIFIGTPVWAGSYSSPIASFISKNHLKGKKIALFACHSGGGSDKCFEKLENTLLGNEFVGNSSYNSPLKVGFDDIVMQVHSWIDSVVYLYNTK</sequence>
<organism evidence="2 3">
    <name type="scientific">Metaclostridioides mangenotii</name>
    <dbReference type="NCBI Taxonomy" id="1540"/>
    <lineage>
        <taxon>Bacteria</taxon>
        <taxon>Bacillati</taxon>
        <taxon>Bacillota</taxon>
        <taxon>Clostridia</taxon>
        <taxon>Peptostreptococcales</taxon>
        <taxon>Peptostreptococcaceae</taxon>
        <taxon>Metaclostridioides</taxon>
    </lineage>
</organism>
<proteinExistence type="predicted"/>
<name>A0ABS4EC93_9FIRM</name>
<dbReference type="InterPro" id="IPR029039">
    <property type="entry name" value="Flavoprotein-like_sf"/>
</dbReference>
<dbReference type="EMBL" id="JAGGJX010000003">
    <property type="protein sequence ID" value="MBP1855549.1"/>
    <property type="molecule type" value="Genomic_DNA"/>
</dbReference>
<accession>A0ABS4EC93</accession>